<protein>
    <submittedName>
        <fullName evidence="1">Uncharacterized protein</fullName>
    </submittedName>
</protein>
<dbReference type="Proteomes" id="UP001153269">
    <property type="component" value="Unassembled WGS sequence"/>
</dbReference>
<gene>
    <name evidence="1" type="ORF">PLEPLA_LOCUS458</name>
</gene>
<reference evidence="1" key="1">
    <citation type="submission" date="2020-03" db="EMBL/GenBank/DDBJ databases">
        <authorList>
            <person name="Weist P."/>
        </authorList>
    </citation>
    <scope>NUCLEOTIDE SEQUENCE</scope>
</reference>
<evidence type="ECO:0000313" key="1">
    <source>
        <dbReference type="EMBL" id="CAB1412764.1"/>
    </source>
</evidence>
<comment type="caution">
    <text evidence="1">The sequence shown here is derived from an EMBL/GenBank/DDBJ whole genome shotgun (WGS) entry which is preliminary data.</text>
</comment>
<name>A0A9N7TIP4_PLEPL</name>
<organism evidence="1 2">
    <name type="scientific">Pleuronectes platessa</name>
    <name type="common">European plaice</name>
    <dbReference type="NCBI Taxonomy" id="8262"/>
    <lineage>
        <taxon>Eukaryota</taxon>
        <taxon>Metazoa</taxon>
        <taxon>Chordata</taxon>
        <taxon>Craniata</taxon>
        <taxon>Vertebrata</taxon>
        <taxon>Euteleostomi</taxon>
        <taxon>Actinopterygii</taxon>
        <taxon>Neopterygii</taxon>
        <taxon>Teleostei</taxon>
        <taxon>Neoteleostei</taxon>
        <taxon>Acanthomorphata</taxon>
        <taxon>Carangaria</taxon>
        <taxon>Pleuronectiformes</taxon>
        <taxon>Pleuronectoidei</taxon>
        <taxon>Pleuronectidae</taxon>
        <taxon>Pleuronectes</taxon>
    </lineage>
</organism>
<proteinExistence type="predicted"/>
<keyword evidence="2" id="KW-1185">Reference proteome</keyword>
<accession>A0A9N7TIP4</accession>
<evidence type="ECO:0000313" key="2">
    <source>
        <dbReference type="Proteomes" id="UP001153269"/>
    </source>
</evidence>
<dbReference type="AlphaFoldDB" id="A0A9N7TIP4"/>
<sequence>MDGAEPELLQLLAFPPLPPLPLGRVTFFKTSTEMQHNSRTFQPAAKKHCGGPRAKHLSSVTSEGMHFYTEFPARHTILKSEKVQAAAEQEHGGTRKEKTPPSGLLLLWAPRKMNGFYPAKQTLAVYRARRGCAQICCVFVFHYSSLQTHTLSSLPNRRLIPDAAHQCDCHWCAQPRSHSQ</sequence>
<dbReference type="EMBL" id="CADEAL010000018">
    <property type="protein sequence ID" value="CAB1412764.1"/>
    <property type="molecule type" value="Genomic_DNA"/>
</dbReference>